<keyword evidence="3" id="KW-1185">Reference proteome</keyword>
<dbReference type="Proteomes" id="UP001396334">
    <property type="component" value="Unassembled WGS sequence"/>
</dbReference>
<organism evidence="2 3">
    <name type="scientific">Hibiscus sabdariffa</name>
    <name type="common">roselle</name>
    <dbReference type="NCBI Taxonomy" id="183260"/>
    <lineage>
        <taxon>Eukaryota</taxon>
        <taxon>Viridiplantae</taxon>
        <taxon>Streptophyta</taxon>
        <taxon>Embryophyta</taxon>
        <taxon>Tracheophyta</taxon>
        <taxon>Spermatophyta</taxon>
        <taxon>Magnoliopsida</taxon>
        <taxon>eudicotyledons</taxon>
        <taxon>Gunneridae</taxon>
        <taxon>Pentapetalae</taxon>
        <taxon>rosids</taxon>
        <taxon>malvids</taxon>
        <taxon>Malvales</taxon>
        <taxon>Malvaceae</taxon>
        <taxon>Malvoideae</taxon>
        <taxon>Hibiscus</taxon>
    </lineage>
</organism>
<feature type="region of interest" description="Disordered" evidence="1">
    <location>
        <begin position="416"/>
        <end position="435"/>
    </location>
</feature>
<evidence type="ECO:0000313" key="3">
    <source>
        <dbReference type="Proteomes" id="UP001396334"/>
    </source>
</evidence>
<accession>A0ABR2QYK1</accession>
<evidence type="ECO:0000256" key="1">
    <source>
        <dbReference type="SAM" id="MobiDB-lite"/>
    </source>
</evidence>
<comment type="caution">
    <text evidence="2">The sequence shown here is derived from an EMBL/GenBank/DDBJ whole genome shotgun (WGS) entry which is preliminary data.</text>
</comment>
<gene>
    <name evidence="2" type="ORF">V6N11_043166</name>
</gene>
<proteinExistence type="predicted"/>
<protein>
    <submittedName>
        <fullName evidence="2">Uncharacterized protein</fullName>
    </submittedName>
</protein>
<reference evidence="2 3" key="1">
    <citation type="journal article" date="2024" name="G3 (Bethesda)">
        <title>Genome assembly of Hibiscus sabdariffa L. provides insights into metabolisms of medicinal natural products.</title>
        <authorList>
            <person name="Kim T."/>
        </authorList>
    </citation>
    <scope>NUCLEOTIDE SEQUENCE [LARGE SCALE GENOMIC DNA]</scope>
    <source>
        <strain evidence="2">TK-2024</strain>
        <tissue evidence="2">Old leaves</tissue>
    </source>
</reference>
<feature type="region of interest" description="Disordered" evidence="1">
    <location>
        <begin position="1"/>
        <end position="23"/>
    </location>
</feature>
<sequence length="461" mass="50251">MINNNKWPRPHENPGGWPPESEERTNGLLILEQPASLTPIDEVRVVKKGRNDPLMARESVVSDMEAGIDEDMAIQQQTVYGPLPGSGNDGETRATPTQLGGNSYAAVAVSMDNMNRGKSASCTYVEDEVVVLDEDVRVDSSSPIPSICFLNMVHNQVDHNMRNTIIVRLLGCSIGYATLCSHIQSLWKLVGEIKIIGDSATKDNVVVVDDTLEDDGEGSKDLYGPWMVVDKRRRRAVGRRAKSLGIYGPTSGSRFGVLSDTVENNNPSGGVVIRDMESEKLPILVSGNERPKAGEYRVTLKNTTYLLSNPDKKAKVLKKASNATKVILTIDGKDATVVPHNARISKGTHGAISIIEQGFEKVPNVGVRIGKSRVASSKGLKGTVRIGLGVRKRSNARLPLVDRSLNVDVGLHEVRPKSRPVTAHSSHVVHTSDREDSLYDARWDDMVEDEEYEGTSGSLSQ</sequence>
<name>A0ABR2QYK1_9ROSI</name>
<evidence type="ECO:0000313" key="2">
    <source>
        <dbReference type="EMBL" id="KAK9005745.1"/>
    </source>
</evidence>
<dbReference type="EMBL" id="JBBPBN010000030">
    <property type="protein sequence ID" value="KAK9005745.1"/>
    <property type="molecule type" value="Genomic_DNA"/>
</dbReference>